<evidence type="ECO:0000313" key="1">
    <source>
        <dbReference type="EMBL" id="CAE78056.1"/>
    </source>
</evidence>
<evidence type="ECO:0000313" key="2">
    <source>
        <dbReference type="Proteomes" id="UP000008080"/>
    </source>
</evidence>
<gene>
    <name evidence="1" type="ordered locus">Bd3240</name>
</gene>
<dbReference type="HOGENOM" id="CLU_1746083_0_0_7"/>
<reference evidence="1 2" key="1">
    <citation type="journal article" date="2004" name="Science">
        <title>A predator unmasked: life cycle of Bdellovibrio bacteriovorus from a genomic perspective.</title>
        <authorList>
            <person name="Rendulic S."/>
            <person name="Jagtap P."/>
            <person name="Rosinus A."/>
            <person name="Eppinger M."/>
            <person name="Baar C."/>
            <person name="Lanz C."/>
            <person name="Keller H."/>
            <person name="Lambert C."/>
            <person name="Evans K.J."/>
            <person name="Goesmann A."/>
            <person name="Meyer F."/>
            <person name="Sockett R.E."/>
            <person name="Schuster S.C."/>
        </authorList>
    </citation>
    <scope>NUCLEOTIDE SEQUENCE [LARGE SCALE GENOMIC DNA]</scope>
    <source>
        <strain evidence="2">ATCC 15356 / DSM 50701 / NCIMB 9529 / HD100</strain>
    </source>
</reference>
<proteinExistence type="predicted"/>
<sequence>MRQSFDFRRLLFAYKSGRNLALMPSAYWSANMMKLLLVVAAMIGLGAFRAEATPLCHVAKSTKLAMDQRDDLRLKCLKQKKNQIKVSQCLGVAASMEYSTNAEEARLVCLYDLRQQPNLKECHSITKLMEFPDSGDEARWECLRKFNRTITKKQCQKLAQSMSYPANEQRAQIYCEQELQ</sequence>
<dbReference type="EMBL" id="BX842655">
    <property type="protein sequence ID" value="CAE78056.1"/>
    <property type="molecule type" value="Genomic_DNA"/>
</dbReference>
<name>Q6MIC4_BDEBA</name>
<organism evidence="1 2">
    <name type="scientific">Bdellovibrio bacteriovorus (strain ATCC 15356 / DSM 50701 / NCIMB 9529 / HD100)</name>
    <dbReference type="NCBI Taxonomy" id="264462"/>
    <lineage>
        <taxon>Bacteria</taxon>
        <taxon>Pseudomonadati</taxon>
        <taxon>Bdellovibrionota</taxon>
        <taxon>Bdellovibrionia</taxon>
        <taxon>Bdellovibrionales</taxon>
        <taxon>Pseudobdellovibrionaceae</taxon>
        <taxon>Bdellovibrio</taxon>
    </lineage>
</organism>
<dbReference type="AlphaFoldDB" id="Q6MIC4"/>
<dbReference type="STRING" id="264462.Bd3240"/>
<dbReference type="Proteomes" id="UP000008080">
    <property type="component" value="Chromosome"/>
</dbReference>
<protein>
    <submittedName>
        <fullName evidence="1">Uncharacterized protein</fullName>
    </submittedName>
</protein>
<accession>Q6MIC4</accession>
<dbReference type="KEGG" id="bba:Bd3240"/>
<keyword evidence="2" id="KW-1185">Reference proteome</keyword>